<accession>W4FYG1</accession>
<dbReference type="RefSeq" id="XP_009838449.1">
    <property type="nucleotide sequence ID" value="XM_009840147.1"/>
</dbReference>
<dbReference type="AlphaFoldDB" id="W4FYG1"/>
<proteinExistence type="predicted"/>
<dbReference type="VEuPathDB" id="FungiDB:H257_12813"/>
<evidence type="ECO:0000313" key="1">
    <source>
        <dbReference type="EMBL" id="ETV72006.1"/>
    </source>
</evidence>
<dbReference type="EMBL" id="KI913156">
    <property type="protein sequence ID" value="ETV72006.1"/>
    <property type="molecule type" value="Genomic_DNA"/>
</dbReference>
<reference evidence="1" key="1">
    <citation type="submission" date="2013-12" db="EMBL/GenBank/DDBJ databases">
        <title>The Genome Sequence of Aphanomyces astaci APO3.</title>
        <authorList>
            <consortium name="The Broad Institute Genomics Platform"/>
            <person name="Russ C."/>
            <person name="Tyler B."/>
            <person name="van West P."/>
            <person name="Dieguez-Uribeondo J."/>
            <person name="Young S.K."/>
            <person name="Zeng Q."/>
            <person name="Gargeya S."/>
            <person name="Fitzgerald M."/>
            <person name="Abouelleil A."/>
            <person name="Alvarado L."/>
            <person name="Chapman S.B."/>
            <person name="Gainer-Dewar J."/>
            <person name="Goldberg J."/>
            <person name="Griggs A."/>
            <person name="Gujja S."/>
            <person name="Hansen M."/>
            <person name="Howarth C."/>
            <person name="Imamovic A."/>
            <person name="Ireland A."/>
            <person name="Larimer J."/>
            <person name="McCowan C."/>
            <person name="Murphy C."/>
            <person name="Pearson M."/>
            <person name="Poon T.W."/>
            <person name="Priest M."/>
            <person name="Roberts A."/>
            <person name="Saif S."/>
            <person name="Shea T."/>
            <person name="Sykes S."/>
            <person name="Wortman J."/>
            <person name="Nusbaum C."/>
            <person name="Birren B."/>
        </authorList>
    </citation>
    <scope>NUCLEOTIDE SEQUENCE [LARGE SCALE GENOMIC DNA]</scope>
    <source>
        <strain evidence="1">APO3</strain>
    </source>
</reference>
<name>W4FYG1_APHAT</name>
<dbReference type="GeneID" id="20814809"/>
<sequence>MSLPIEKVVVDVNSNTNRLLSGCATCQSETDYVSRGIFVKYKSNIRTPLTEANKSHVHATNADLFSFEDMMNVVHVDEKWFFGTKVKNGFNCGEYGGKKKRSVPVEWTASSSSLIQIRQNTLQNSAVEDLAVEEKTASADTRRPRENGSSTIARVFLFDHAYFLMESRPSLDVSSTKIS</sequence>
<protein>
    <submittedName>
        <fullName evidence="1">Uncharacterized protein</fullName>
    </submittedName>
</protein>
<organism evidence="1">
    <name type="scientific">Aphanomyces astaci</name>
    <name type="common">Crayfish plague agent</name>
    <dbReference type="NCBI Taxonomy" id="112090"/>
    <lineage>
        <taxon>Eukaryota</taxon>
        <taxon>Sar</taxon>
        <taxon>Stramenopiles</taxon>
        <taxon>Oomycota</taxon>
        <taxon>Saprolegniomycetes</taxon>
        <taxon>Saprolegniales</taxon>
        <taxon>Verrucalvaceae</taxon>
        <taxon>Aphanomyces</taxon>
    </lineage>
</organism>
<gene>
    <name evidence="1" type="ORF">H257_12813</name>
</gene>